<dbReference type="EMBL" id="JADIMI010000066">
    <property type="protein sequence ID" value="MBO8452552.1"/>
    <property type="molecule type" value="Genomic_DNA"/>
</dbReference>
<dbReference type="Pfam" id="PF03382">
    <property type="entry name" value="DUF285"/>
    <property type="match status" value="1"/>
</dbReference>
<dbReference type="AlphaFoldDB" id="A0A9D9HIW6"/>
<evidence type="ECO:0000313" key="1">
    <source>
        <dbReference type="EMBL" id="MBO8452552.1"/>
    </source>
</evidence>
<dbReference type="InterPro" id="IPR032675">
    <property type="entry name" value="LRR_dom_sf"/>
</dbReference>
<dbReference type="PANTHER" id="PTHR45661:SF3">
    <property type="entry name" value="IG-LIKE DOMAIN-CONTAINING PROTEIN"/>
    <property type="match status" value="1"/>
</dbReference>
<proteinExistence type="predicted"/>
<reference evidence="1" key="1">
    <citation type="submission" date="2020-10" db="EMBL/GenBank/DDBJ databases">
        <authorList>
            <person name="Gilroy R."/>
        </authorList>
    </citation>
    <scope>NUCLEOTIDE SEQUENCE</scope>
    <source>
        <strain evidence="1">B1-20833</strain>
    </source>
</reference>
<dbReference type="InterPro" id="IPR013783">
    <property type="entry name" value="Ig-like_fold"/>
</dbReference>
<reference evidence="1" key="2">
    <citation type="journal article" date="2021" name="PeerJ">
        <title>Extensive microbial diversity within the chicken gut microbiome revealed by metagenomics and culture.</title>
        <authorList>
            <person name="Gilroy R."/>
            <person name="Ravi A."/>
            <person name="Getino M."/>
            <person name="Pursley I."/>
            <person name="Horton D.L."/>
            <person name="Alikhan N.F."/>
            <person name="Baker D."/>
            <person name="Gharbi K."/>
            <person name="Hall N."/>
            <person name="Watson M."/>
            <person name="Adriaenssens E.M."/>
            <person name="Foster-Nyarko E."/>
            <person name="Jarju S."/>
            <person name="Secka A."/>
            <person name="Antonio M."/>
            <person name="Oren A."/>
            <person name="Chaudhuri R.R."/>
            <person name="La Ragione R."/>
            <person name="Hildebrand F."/>
            <person name="Pallen M.J."/>
        </authorList>
    </citation>
    <scope>NUCLEOTIDE SEQUENCE</scope>
    <source>
        <strain evidence="1">B1-20833</strain>
    </source>
</reference>
<dbReference type="Pfam" id="PF13306">
    <property type="entry name" value="LRR_5"/>
    <property type="match status" value="1"/>
</dbReference>
<dbReference type="Gene3D" id="3.80.10.10">
    <property type="entry name" value="Ribonuclease Inhibitor"/>
    <property type="match status" value="2"/>
</dbReference>
<dbReference type="Proteomes" id="UP000823661">
    <property type="component" value="Unassembled WGS sequence"/>
</dbReference>
<gene>
    <name evidence="1" type="ORF">IAC06_06685</name>
</gene>
<dbReference type="Gene3D" id="2.60.40.10">
    <property type="entry name" value="Immunoglobulins"/>
    <property type="match status" value="3"/>
</dbReference>
<organism evidence="1 2">
    <name type="scientific">Candidatus Cryptobacteroides intestinavium</name>
    <dbReference type="NCBI Taxonomy" id="2840766"/>
    <lineage>
        <taxon>Bacteria</taxon>
        <taxon>Pseudomonadati</taxon>
        <taxon>Bacteroidota</taxon>
        <taxon>Bacteroidia</taxon>
        <taxon>Bacteroidales</taxon>
        <taxon>Candidatus Cryptobacteroides</taxon>
    </lineage>
</organism>
<dbReference type="InterPro" id="IPR053139">
    <property type="entry name" value="Surface_bspA-like"/>
</dbReference>
<evidence type="ECO:0000313" key="2">
    <source>
        <dbReference type="Proteomes" id="UP000823661"/>
    </source>
</evidence>
<dbReference type="InterPro" id="IPR005046">
    <property type="entry name" value="DUF285"/>
</dbReference>
<accession>A0A9D9HIW6</accession>
<comment type="caution">
    <text evidence="1">The sequence shown here is derived from an EMBL/GenBank/DDBJ whole genome shotgun (WGS) entry which is preliminary data.</text>
</comment>
<protein>
    <submittedName>
        <fullName evidence="1">Leucine-rich repeat protein</fullName>
    </submittedName>
</protein>
<dbReference type="PROSITE" id="PS51257">
    <property type="entry name" value="PROKAR_LIPOPROTEIN"/>
    <property type="match status" value="1"/>
</dbReference>
<dbReference type="PANTHER" id="PTHR45661">
    <property type="entry name" value="SURFACE ANTIGEN"/>
    <property type="match status" value="1"/>
</dbReference>
<dbReference type="CDD" id="cd14948">
    <property type="entry name" value="BACON"/>
    <property type="match status" value="2"/>
</dbReference>
<sequence length="635" mass="66967">MDTMRYIFNLVPVCMAFVLLSSCVEEEQALEQPEVRLVSVTGTTVAEDGSGAEVNFEAAGGSVDVEVSANCDWTVESGLGYWYAIEILDDSSFRITASDNQEGGVRYANVSVAASNGAGVSSASVVLRQAAPGQESAIPIEYTLQGEDTDVIIPGQGGTYRIEVSCAENWTAISLSNWIAVEQDAAGFTITAGENSTIGMRTGSVCISAGNGGEENTVTIPVSQATASTSAMVIEVTVGEETGNAAILPFDTTNGSGVINCIVDWGDGTMSRVLTDYPSHQYDAPGVYNISITGKVASLRANQGPELNTIRPTITAVRQWGDIGLESLKYGFYYCANLKEIAAPDEDSFSQLTSIYSCFDHCTSLEAIPEGMFSKAPRLNEAYSAFSACESLKEIPAKVFAGCSEVTRFSMVFKNCKSVTAVAPDVFEGCNPEEGFLQAFYATAISSIPEGIFKWCTAAENMSNIFANCTSLTSIPADLFSGMTSVTNLMSAFSGCTGLTSVPGNLFADVTAVTNMSSVFKGCTGLTSVPEGIFDGLVKVTNFNSLFSGCTSLTTVPVSIFDDCTAVTNFGKTFGDCTSLAGESPYTEVDGVRYHLYERGGSSAFATVKTTAGCFTGCTGLADYQTIETSYAGWL</sequence>
<dbReference type="SUPFAM" id="SSF49299">
    <property type="entry name" value="PKD domain"/>
    <property type="match status" value="1"/>
</dbReference>
<dbReference type="InterPro" id="IPR026906">
    <property type="entry name" value="LRR_5"/>
</dbReference>
<dbReference type="SUPFAM" id="SSF52058">
    <property type="entry name" value="L domain-like"/>
    <property type="match status" value="1"/>
</dbReference>
<name>A0A9D9HIW6_9BACT</name>
<dbReference type="InterPro" id="IPR024361">
    <property type="entry name" value="BACON"/>
</dbReference>
<dbReference type="InterPro" id="IPR035986">
    <property type="entry name" value="PKD_dom_sf"/>
</dbReference>